<reference evidence="3" key="1">
    <citation type="submission" date="2015-01" db="EMBL/GenBank/DDBJ databases">
        <title>Flavisolibacter sp./LCS9/ whole genome sequencing.</title>
        <authorList>
            <person name="Kim M.K."/>
            <person name="Srinivasan S."/>
            <person name="Lee J.-J."/>
        </authorList>
    </citation>
    <scope>NUCLEOTIDE SEQUENCE [LARGE SCALE GENOMIC DNA]</scope>
    <source>
        <strain evidence="3">LCS9</strain>
    </source>
</reference>
<keyword evidence="1" id="KW-0812">Transmembrane</keyword>
<feature type="transmembrane region" description="Helical" evidence="1">
    <location>
        <begin position="12"/>
        <end position="30"/>
    </location>
</feature>
<dbReference type="RefSeq" id="WP_066405661.1">
    <property type="nucleotide sequence ID" value="NZ_CP011390.1"/>
</dbReference>
<feature type="transmembrane region" description="Helical" evidence="1">
    <location>
        <begin position="36"/>
        <end position="53"/>
    </location>
</feature>
<evidence type="ECO:0000256" key="1">
    <source>
        <dbReference type="SAM" id="Phobius"/>
    </source>
</evidence>
<dbReference type="KEGG" id="fla:SY85_14660"/>
<dbReference type="AlphaFoldDB" id="A0A172TWZ8"/>
<keyword evidence="3" id="KW-1185">Reference proteome</keyword>
<organism evidence="2 3">
    <name type="scientific">Flavisolibacter tropicus</name>
    <dbReference type="NCBI Taxonomy" id="1492898"/>
    <lineage>
        <taxon>Bacteria</taxon>
        <taxon>Pseudomonadati</taxon>
        <taxon>Bacteroidota</taxon>
        <taxon>Chitinophagia</taxon>
        <taxon>Chitinophagales</taxon>
        <taxon>Chitinophagaceae</taxon>
        <taxon>Flavisolibacter</taxon>
    </lineage>
</organism>
<dbReference type="Proteomes" id="UP000077177">
    <property type="component" value="Chromosome"/>
</dbReference>
<gene>
    <name evidence="2" type="ORF">SY85_14660</name>
</gene>
<sequence length="68" mass="7396">MDNNTPFNIDTRMGIWSGTALVVLATITPGELLKTGILAAVGAIVSFVVSWLLKQGVLRYKRHRQKGA</sequence>
<dbReference type="EMBL" id="CP011390">
    <property type="protein sequence ID" value="ANE51560.1"/>
    <property type="molecule type" value="Genomic_DNA"/>
</dbReference>
<protein>
    <submittedName>
        <fullName evidence="2">Uncharacterized protein</fullName>
    </submittedName>
</protein>
<proteinExistence type="predicted"/>
<keyword evidence="1" id="KW-0472">Membrane</keyword>
<accession>A0A172TWZ8</accession>
<evidence type="ECO:0000313" key="2">
    <source>
        <dbReference type="EMBL" id="ANE51560.1"/>
    </source>
</evidence>
<name>A0A172TWZ8_9BACT</name>
<evidence type="ECO:0000313" key="3">
    <source>
        <dbReference type="Proteomes" id="UP000077177"/>
    </source>
</evidence>
<keyword evidence="1" id="KW-1133">Transmembrane helix</keyword>
<reference evidence="2 3" key="2">
    <citation type="journal article" date="2016" name="Int. J. Syst. Evol. Microbiol.">
        <title>Flavisolibacter tropicus sp. nov., isolated from tropical soil.</title>
        <authorList>
            <person name="Lee J.J."/>
            <person name="Kang M.S."/>
            <person name="Kim G.S."/>
            <person name="Lee C.S."/>
            <person name="Lim S."/>
            <person name="Lee J."/>
            <person name="Roh S.H."/>
            <person name="Kang H."/>
            <person name="Ha J.M."/>
            <person name="Bae S."/>
            <person name="Jung H.Y."/>
            <person name="Kim M.K."/>
        </authorList>
    </citation>
    <scope>NUCLEOTIDE SEQUENCE [LARGE SCALE GENOMIC DNA]</scope>
    <source>
        <strain evidence="2 3">LCS9</strain>
    </source>
</reference>